<gene>
    <name evidence="4" type="ORF">GCM10022239_07130</name>
</gene>
<evidence type="ECO:0000259" key="3">
    <source>
        <dbReference type="PROSITE" id="PS51464"/>
    </source>
</evidence>
<reference evidence="5" key="1">
    <citation type="journal article" date="2019" name="Int. J. Syst. Evol. Microbiol.">
        <title>The Global Catalogue of Microorganisms (GCM) 10K type strain sequencing project: providing services to taxonomists for standard genome sequencing and annotation.</title>
        <authorList>
            <consortium name="The Broad Institute Genomics Platform"/>
            <consortium name="The Broad Institute Genome Sequencing Center for Infectious Disease"/>
            <person name="Wu L."/>
            <person name="Ma J."/>
        </authorList>
    </citation>
    <scope>NUCLEOTIDE SEQUENCE [LARGE SCALE GENOMIC DNA]</scope>
    <source>
        <strain evidence="5">JCM 16949</strain>
    </source>
</reference>
<dbReference type="CDD" id="cd05009">
    <property type="entry name" value="SIS_GlmS_GlmD_2"/>
    <property type="match status" value="1"/>
</dbReference>
<dbReference type="InterPro" id="IPR035490">
    <property type="entry name" value="GlmS/FrlB_SIS"/>
</dbReference>
<accession>A0ABP7F8C8</accession>
<dbReference type="EMBL" id="BAABAE010000002">
    <property type="protein sequence ID" value="GAA3733470.1"/>
    <property type="molecule type" value="Genomic_DNA"/>
</dbReference>
<proteinExistence type="predicted"/>
<protein>
    <submittedName>
        <fullName evidence="4">SIS domain-containing protein</fullName>
    </submittedName>
</protein>
<evidence type="ECO:0000313" key="4">
    <source>
        <dbReference type="EMBL" id="GAA3733470.1"/>
    </source>
</evidence>
<feature type="compositionally biased region" description="Polar residues" evidence="2">
    <location>
        <begin position="285"/>
        <end position="294"/>
    </location>
</feature>
<dbReference type="InterPro" id="IPR046348">
    <property type="entry name" value="SIS_dom_sf"/>
</dbReference>
<keyword evidence="1" id="KW-0677">Repeat</keyword>
<dbReference type="RefSeq" id="WP_344753788.1">
    <property type="nucleotide sequence ID" value="NZ_BAABAE010000002.1"/>
</dbReference>
<name>A0ABP7F8C8_9MICO</name>
<comment type="caution">
    <text evidence="4">The sequence shown here is derived from an EMBL/GenBank/DDBJ whole genome shotgun (WGS) entry which is preliminary data.</text>
</comment>
<feature type="domain" description="SIS" evidence="3">
    <location>
        <begin position="27"/>
        <end position="165"/>
    </location>
</feature>
<dbReference type="PROSITE" id="PS51464">
    <property type="entry name" value="SIS"/>
    <property type="match status" value="1"/>
</dbReference>
<dbReference type="Proteomes" id="UP001501004">
    <property type="component" value="Unassembled WGS sequence"/>
</dbReference>
<dbReference type="InterPro" id="IPR035466">
    <property type="entry name" value="GlmS/AgaS_SIS"/>
</dbReference>
<dbReference type="PANTHER" id="PTHR10937">
    <property type="entry name" value="GLUCOSAMINE--FRUCTOSE-6-PHOSPHATE AMINOTRANSFERASE, ISOMERIZING"/>
    <property type="match status" value="1"/>
</dbReference>
<evidence type="ECO:0000256" key="1">
    <source>
        <dbReference type="ARBA" id="ARBA00022737"/>
    </source>
</evidence>
<keyword evidence="5" id="KW-1185">Reference proteome</keyword>
<dbReference type="CDD" id="cd05008">
    <property type="entry name" value="SIS_GlmS_GlmD_1"/>
    <property type="match status" value="1"/>
</dbReference>
<evidence type="ECO:0000256" key="2">
    <source>
        <dbReference type="SAM" id="MobiDB-lite"/>
    </source>
</evidence>
<dbReference type="InterPro" id="IPR001347">
    <property type="entry name" value="SIS_dom"/>
</dbReference>
<evidence type="ECO:0000313" key="5">
    <source>
        <dbReference type="Proteomes" id="UP001501004"/>
    </source>
</evidence>
<dbReference type="SUPFAM" id="SSF53697">
    <property type="entry name" value="SIS domain"/>
    <property type="match status" value="1"/>
</dbReference>
<organism evidence="4 5">
    <name type="scientific">Leifsonella bigeumensis</name>
    <dbReference type="NCBI Taxonomy" id="433643"/>
    <lineage>
        <taxon>Bacteria</taxon>
        <taxon>Bacillati</taxon>
        <taxon>Actinomycetota</taxon>
        <taxon>Actinomycetes</taxon>
        <taxon>Micrococcales</taxon>
        <taxon>Microbacteriaceae</taxon>
        <taxon>Leifsonella</taxon>
    </lineage>
</organism>
<dbReference type="Gene3D" id="3.40.50.10490">
    <property type="entry name" value="Glucose-6-phosphate isomerase like protein, domain 1"/>
    <property type="match status" value="3"/>
</dbReference>
<feature type="compositionally biased region" description="Basic and acidic residues" evidence="2">
    <location>
        <begin position="274"/>
        <end position="283"/>
    </location>
</feature>
<sequence length="294" mass="31495">MNHTYVAAEIAAQPESWRTAAALLDAVAPALPSRGERVAIVGCGTSWFIGMSCAVLREQAGHGETDAFAGSEFPLDRDYDRVVAISRSGTTTEIVELLSRLPKHKTTLVTAVDDSPAAQLAGAVIPLTFADEKSVVQTRFATTVLSLFRALLGAEVEKLAVQAEAALGEPIESLLDADQVTFVGLGPAVGLAHEAALKSREAAQLWTEAYPAMDYRHGPISIAEQGRLVWCLGPSPEGLRDEVERTGGRFVEFDLDPQAALVIAQRFAVAQAERRGLDPDHPRNLSRSVILTTE</sequence>
<feature type="region of interest" description="Disordered" evidence="2">
    <location>
        <begin position="274"/>
        <end position="294"/>
    </location>
</feature>